<dbReference type="OrthoDB" id="9814654at2"/>
<protein>
    <recommendedName>
        <fullName evidence="1">DUF2007 domain-containing protein</fullName>
    </recommendedName>
</protein>
<accession>A0A363UKN8</accession>
<dbReference type="RefSeq" id="WP_109720207.1">
    <property type="nucleotide sequence ID" value="NZ_QEQK01000007.1"/>
</dbReference>
<keyword evidence="3" id="KW-1185">Reference proteome</keyword>
<feature type="domain" description="DUF2007" evidence="1">
    <location>
        <begin position="1"/>
        <end position="68"/>
    </location>
</feature>
<dbReference type="InterPro" id="IPR018551">
    <property type="entry name" value="DUF2007"/>
</dbReference>
<dbReference type="Pfam" id="PF09413">
    <property type="entry name" value="DUF2007"/>
    <property type="match status" value="1"/>
</dbReference>
<name>A0A363UKN8_9GAMM</name>
<gene>
    <name evidence="2" type="ORF">DEH80_09225</name>
</gene>
<dbReference type="AlphaFoldDB" id="A0A363UKN8"/>
<evidence type="ECO:0000313" key="3">
    <source>
        <dbReference type="Proteomes" id="UP000251800"/>
    </source>
</evidence>
<comment type="caution">
    <text evidence="2">The sequence shown here is derived from an EMBL/GenBank/DDBJ whole genome shotgun (WGS) entry which is preliminary data.</text>
</comment>
<sequence>MICVYEASDPVNAEIVKDYLLSWGLDVVIQGQFGWGGRGDLPANAYPQICVTRDSDATRARELVKQWERGEDPRPAWTCGDCGERLDGTFSDCWRCGAEKP</sequence>
<dbReference type="Proteomes" id="UP000251800">
    <property type="component" value="Unassembled WGS sequence"/>
</dbReference>
<reference evidence="2 3" key="1">
    <citation type="submission" date="2018-05" db="EMBL/GenBank/DDBJ databases">
        <title>Abyssibacter profundi OUC007T gen. nov., sp. nov, a marine bacterium isolated from seawater of the Mariana Trench.</title>
        <authorList>
            <person name="Zhou S."/>
        </authorList>
    </citation>
    <scope>NUCLEOTIDE SEQUENCE [LARGE SCALE GENOMIC DNA]</scope>
    <source>
        <strain evidence="2 3">OUC007</strain>
    </source>
</reference>
<organism evidence="2 3">
    <name type="scientific">Abyssibacter profundi</name>
    <dbReference type="NCBI Taxonomy" id="2182787"/>
    <lineage>
        <taxon>Bacteria</taxon>
        <taxon>Pseudomonadati</taxon>
        <taxon>Pseudomonadota</taxon>
        <taxon>Gammaproteobacteria</taxon>
        <taxon>Chromatiales</taxon>
        <taxon>Oceanococcaceae</taxon>
        <taxon>Abyssibacter</taxon>
    </lineage>
</organism>
<evidence type="ECO:0000259" key="1">
    <source>
        <dbReference type="Pfam" id="PF09413"/>
    </source>
</evidence>
<dbReference type="EMBL" id="QEQK01000007">
    <property type="protein sequence ID" value="PWN55992.1"/>
    <property type="molecule type" value="Genomic_DNA"/>
</dbReference>
<evidence type="ECO:0000313" key="2">
    <source>
        <dbReference type="EMBL" id="PWN55992.1"/>
    </source>
</evidence>
<proteinExistence type="predicted"/>